<dbReference type="EMBL" id="AHNR02000046">
    <property type="protein sequence ID" value="EKR54265.1"/>
    <property type="molecule type" value="Genomic_DNA"/>
</dbReference>
<dbReference type="AlphaFoldDB" id="A0A0E2DF27"/>
<name>A0A0E2DF27_LEPIR</name>
<organism evidence="1 2">
    <name type="scientific">Leptospira interrogans str. UI 12758</name>
    <dbReference type="NCBI Taxonomy" id="1049938"/>
    <lineage>
        <taxon>Bacteria</taxon>
        <taxon>Pseudomonadati</taxon>
        <taxon>Spirochaetota</taxon>
        <taxon>Spirochaetia</taxon>
        <taxon>Leptospirales</taxon>
        <taxon>Leptospiraceae</taxon>
        <taxon>Leptospira</taxon>
    </lineage>
</organism>
<comment type="caution">
    <text evidence="1">The sequence shown here is derived from an EMBL/GenBank/DDBJ whole genome shotgun (WGS) entry which is preliminary data.</text>
</comment>
<reference evidence="1 2" key="1">
    <citation type="submission" date="2012-10" db="EMBL/GenBank/DDBJ databases">
        <authorList>
            <person name="Harkins D.M."/>
            <person name="Durkin A.S."/>
            <person name="Brinkac L.M."/>
            <person name="Haft D.H."/>
            <person name="Selengut J.D."/>
            <person name="Sanka R."/>
            <person name="DePew J."/>
            <person name="Purushe J."/>
            <person name="Chanthongthip A."/>
            <person name="Lattana O."/>
            <person name="Phetsouvanh R."/>
            <person name="Newton P.N."/>
            <person name="Vinetz J.M."/>
            <person name="Sutton G.G."/>
            <person name="Nierman W.C."/>
            <person name="Fouts D.E."/>
        </authorList>
    </citation>
    <scope>NUCLEOTIDE SEQUENCE [LARGE SCALE GENOMIC DNA]</scope>
    <source>
        <strain evidence="1 2">UI 12758</strain>
    </source>
</reference>
<protein>
    <recommendedName>
        <fullName evidence="3">Leucine rich repeat protein</fullName>
    </recommendedName>
</protein>
<evidence type="ECO:0000313" key="1">
    <source>
        <dbReference type="EMBL" id="EKR54265.1"/>
    </source>
</evidence>
<dbReference type="Proteomes" id="UP000001340">
    <property type="component" value="Unassembled WGS sequence"/>
</dbReference>
<sequence length="137" mass="16193">MLSKLLLKSPKLRVLVTPSAPNLKFFKNQHNTLEFLNVSAGYNHENFIENLSKYNCFPTLSYLQFGEYNETYIDDFLEHTTPFEHYKILFSSGILNNLQMFTLENPVCSKEELSEMKTYLKDIHFQVVRWSSELIRK</sequence>
<dbReference type="RefSeq" id="WP_000949446.1">
    <property type="nucleotide sequence ID" value="NZ_AHNR02000046.1"/>
</dbReference>
<accession>A0A0E2DF27</accession>
<dbReference type="GeneID" id="61144121"/>
<evidence type="ECO:0000313" key="2">
    <source>
        <dbReference type="Proteomes" id="UP000001340"/>
    </source>
</evidence>
<gene>
    <name evidence="1" type="ORF">LEP1GSC105_3961</name>
</gene>
<proteinExistence type="predicted"/>
<evidence type="ECO:0008006" key="3">
    <source>
        <dbReference type="Google" id="ProtNLM"/>
    </source>
</evidence>